<evidence type="ECO:0000313" key="2">
    <source>
        <dbReference type="Proteomes" id="UP000020529"/>
    </source>
</evidence>
<dbReference type="Proteomes" id="UP000020529">
    <property type="component" value="Unassembled WGS sequence"/>
</dbReference>
<accession>A0A015VY21</accession>
<organism evidence="1 2">
    <name type="scientific">Bacteroides fragilis str. 3988T(B)14</name>
    <dbReference type="NCBI Taxonomy" id="1339315"/>
    <lineage>
        <taxon>Bacteria</taxon>
        <taxon>Pseudomonadati</taxon>
        <taxon>Bacteroidota</taxon>
        <taxon>Bacteroidia</taxon>
        <taxon>Bacteroidales</taxon>
        <taxon>Bacteroidaceae</taxon>
        <taxon>Bacteroides</taxon>
    </lineage>
</organism>
<protein>
    <submittedName>
        <fullName evidence="1">Uncharacterized protein</fullName>
    </submittedName>
</protein>
<dbReference type="EMBL" id="JGCY01000379">
    <property type="protein sequence ID" value="EXY73095.1"/>
    <property type="molecule type" value="Genomic_DNA"/>
</dbReference>
<proteinExistence type="predicted"/>
<reference evidence="1 2" key="1">
    <citation type="submission" date="2014-02" db="EMBL/GenBank/DDBJ databases">
        <authorList>
            <person name="Sears C."/>
            <person name="Carroll K."/>
            <person name="Sack B.R."/>
            <person name="Qadri F."/>
            <person name="Myers L.L."/>
            <person name="Chung G.-T."/>
            <person name="Escheverria P."/>
            <person name="Fraser C.M."/>
            <person name="Sadzewicz L."/>
            <person name="Shefchek K.A."/>
            <person name="Tallon L."/>
            <person name="Das S.P."/>
            <person name="Daugherty S."/>
            <person name="Mongodin E.F."/>
        </authorList>
    </citation>
    <scope>NUCLEOTIDE SEQUENCE [LARGE SCALE GENOMIC DNA]</scope>
    <source>
        <strain evidence="2">3988T(B)14</strain>
    </source>
</reference>
<dbReference type="AlphaFoldDB" id="A0A015VY21"/>
<gene>
    <name evidence="1" type="ORF">M124_3159</name>
</gene>
<sequence>MNVVFCPTDGFEQVLKFFPSAFDKFHLIIIGYGDIRVFQKL</sequence>
<name>A0A015VY21_BACFG</name>
<evidence type="ECO:0000313" key="1">
    <source>
        <dbReference type="EMBL" id="EXY73095.1"/>
    </source>
</evidence>
<comment type="caution">
    <text evidence="1">The sequence shown here is derived from an EMBL/GenBank/DDBJ whole genome shotgun (WGS) entry which is preliminary data.</text>
</comment>